<evidence type="ECO:0000256" key="8">
    <source>
        <dbReference type="ARBA" id="ARBA00023172"/>
    </source>
</evidence>
<keyword evidence="3" id="KW-0810">Translation regulation</keyword>
<evidence type="ECO:0000256" key="4">
    <source>
        <dbReference type="ARBA" id="ARBA00023015"/>
    </source>
</evidence>
<dbReference type="GO" id="GO:0006310">
    <property type="term" value="P:DNA recombination"/>
    <property type="evidence" value="ECO:0007669"/>
    <property type="project" value="UniProtKB-KW"/>
</dbReference>
<dbReference type="Gene3D" id="4.10.520.10">
    <property type="entry name" value="IHF-like DNA-binding proteins"/>
    <property type="match status" value="1"/>
</dbReference>
<dbReference type="Proteomes" id="UP000712673">
    <property type="component" value="Unassembled WGS sequence"/>
</dbReference>
<dbReference type="GO" id="GO:0009893">
    <property type="term" value="P:positive regulation of metabolic process"/>
    <property type="evidence" value="ECO:0007669"/>
    <property type="project" value="UniProtKB-ARBA"/>
</dbReference>
<evidence type="ECO:0000256" key="5">
    <source>
        <dbReference type="ARBA" id="ARBA00023067"/>
    </source>
</evidence>
<evidence type="ECO:0000256" key="1">
    <source>
        <dbReference type="ARBA" id="ARBA00010529"/>
    </source>
</evidence>
<evidence type="ECO:0000256" key="3">
    <source>
        <dbReference type="ARBA" id="ARBA00022845"/>
    </source>
</evidence>
<sequence length="99" mass="11133">MRKVEIVNRIAEETGLTKVKAEEAVDAILEEVKEVLQQGEAVILRRFGSFQVREKRARLGRNPKTGEEAGIPARRVVRFKSGKYFKAAVDGEVDDSEEC</sequence>
<comment type="similarity">
    <text evidence="1 9">Belongs to the bacterial histone-like protein family.</text>
</comment>
<dbReference type="SUPFAM" id="SSF47729">
    <property type="entry name" value="IHF-like DNA-binding proteins"/>
    <property type="match status" value="1"/>
</dbReference>
<dbReference type="Pfam" id="PF00216">
    <property type="entry name" value="Bac_DNA_binding"/>
    <property type="match status" value="1"/>
</dbReference>
<reference evidence="10" key="1">
    <citation type="submission" date="2019-03" db="EMBL/GenBank/DDBJ databases">
        <title>Lake Tanganyika Metagenome-Assembled Genomes (MAGs).</title>
        <authorList>
            <person name="Tran P."/>
        </authorList>
    </citation>
    <scope>NUCLEOTIDE SEQUENCE</scope>
    <source>
        <strain evidence="10">K_DeepCast_65m_m2_066</strain>
    </source>
</reference>
<evidence type="ECO:0000313" key="11">
    <source>
        <dbReference type="Proteomes" id="UP000712673"/>
    </source>
</evidence>
<evidence type="ECO:0000256" key="7">
    <source>
        <dbReference type="ARBA" id="ARBA00023163"/>
    </source>
</evidence>
<dbReference type="PANTHER" id="PTHR33175">
    <property type="entry name" value="DNA-BINDING PROTEIN HU"/>
    <property type="match status" value="1"/>
</dbReference>
<dbReference type="CDD" id="cd13835">
    <property type="entry name" value="IHF_A"/>
    <property type="match status" value="1"/>
</dbReference>
<protein>
    <recommendedName>
        <fullName evidence="2">Integration host factor subunit alpha</fullName>
    </recommendedName>
</protein>
<keyword evidence="7" id="KW-0804">Transcription</keyword>
<evidence type="ECO:0000313" key="10">
    <source>
        <dbReference type="EMBL" id="MBM3223111.1"/>
    </source>
</evidence>
<keyword evidence="8" id="KW-0233">DNA recombination</keyword>
<evidence type="ECO:0000256" key="6">
    <source>
        <dbReference type="ARBA" id="ARBA00023125"/>
    </source>
</evidence>
<dbReference type="GO" id="GO:0005829">
    <property type="term" value="C:cytosol"/>
    <property type="evidence" value="ECO:0007669"/>
    <property type="project" value="TreeGrafter"/>
</dbReference>
<proteinExistence type="inferred from homology"/>
<accession>A0A938B1I1</accession>
<dbReference type="EMBL" id="VGLS01000096">
    <property type="protein sequence ID" value="MBM3223111.1"/>
    <property type="molecule type" value="Genomic_DNA"/>
</dbReference>
<dbReference type="GO" id="GO:0006417">
    <property type="term" value="P:regulation of translation"/>
    <property type="evidence" value="ECO:0007669"/>
    <property type="project" value="UniProtKB-KW"/>
</dbReference>
<evidence type="ECO:0000256" key="2">
    <source>
        <dbReference type="ARBA" id="ARBA00018329"/>
    </source>
</evidence>
<dbReference type="AlphaFoldDB" id="A0A938B1I1"/>
<name>A0A938B1I1_UNCTE</name>
<dbReference type="InterPro" id="IPR000119">
    <property type="entry name" value="Hist_DNA-bd"/>
</dbReference>
<keyword evidence="6 10" id="KW-0238">DNA-binding</keyword>
<dbReference type="GO" id="GO:0030261">
    <property type="term" value="P:chromosome condensation"/>
    <property type="evidence" value="ECO:0007669"/>
    <property type="project" value="UniProtKB-KW"/>
</dbReference>
<dbReference type="SMART" id="SM00411">
    <property type="entry name" value="BHL"/>
    <property type="match status" value="1"/>
</dbReference>
<gene>
    <name evidence="10" type="ORF">FJZ47_04815</name>
</gene>
<keyword evidence="5" id="KW-0226">DNA condensation</keyword>
<organism evidence="10 11">
    <name type="scientific">Tectimicrobiota bacterium</name>
    <dbReference type="NCBI Taxonomy" id="2528274"/>
    <lineage>
        <taxon>Bacteria</taxon>
        <taxon>Pseudomonadati</taxon>
        <taxon>Nitrospinota/Tectimicrobiota group</taxon>
        <taxon>Candidatus Tectimicrobiota</taxon>
    </lineage>
</organism>
<evidence type="ECO:0000256" key="9">
    <source>
        <dbReference type="RuleBase" id="RU003939"/>
    </source>
</evidence>
<dbReference type="GO" id="GO:0030527">
    <property type="term" value="F:structural constituent of chromatin"/>
    <property type="evidence" value="ECO:0007669"/>
    <property type="project" value="InterPro"/>
</dbReference>
<dbReference type="InterPro" id="IPR005684">
    <property type="entry name" value="IHF_alpha"/>
</dbReference>
<comment type="caution">
    <text evidence="10">The sequence shown here is derived from an EMBL/GenBank/DDBJ whole genome shotgun (WGS) entry which is preliminary data.</text>
</comment>
<keyword evidence="4" id="KW-0805">Transcription regulation</keyword>
<dbReference type="PRINTS" id="PR01727">
    <property type="entry name" value="DNABINDINGHU"/>
</dbReference>
<dbReference type="GO" id="GO:0003677">
    <property type="term" value="F:DNA binding"/>
    <property type="evidence" value="ECO:0007669"/>
    <property type="project" value="UniProtKB-KW"/>
</dbReference>
<dbReference type="InterPro" id="IPR010992">
    <property type="entry name" value="IHF-like_DNA-bd_dom_sf"/>
</dbReference>
<dbReference type="GO" id="GO:0006355">
    <property type="term" value="P:regulation of DNA-templated transcription"/>
    <property type="evidence" value="ECO:0007669"/>
    <property type="project" value="InterPro"/>
</dbReference>
<dbReference type="PANTHER" id="PTHR33175:SF3">
    <property type="entry name" value="DNA-BINDING PROTEIN HU-BETA"/>
    <property type="match status" value="1"/>
</dbReference>